<dbReference type="EMBL" id="BAABME010014953">
    <property type="protein sequence ID" value="GAA0138508.1"/>
    <property type="molecule type" value="Genomic_DNA"/>
</dbReference>
<protein>
    <submittedName>
        <fullName evidence="1">Reverse transcriptase</fullName>
    </submittedName>
</protein>
<dbReference type="Proteomes" id="UP001454036">
    <property type="component" value="Unassembled WGS sequence"/>
</dbReference>
<dbReference type="AlphaFoldDB" id="A0AAV3NHT8"/>
<keyword evidence="2" id="KW-1185">Reference proteome</keyword>
<sequence>MECFSELLKMYIVEEEFDYHPKRREIDLVNLSFADDLFILCGATELSLKLIRKALRMFGYLSGLHLNSSKSCCYFAGLSQADEQKLFSILDITASVLPVKYLDIPLTTKQLGGQDYRVLVDKIKHKIEGWGSKHLSYAGRVVLISSVIFGVCNYWCQTVFLPISTIKEIEKIMKACLWKGTSEDKFLPKVSWKQATLRKEEGGLGIKSIQSWNITCMAKHL</sequence>
<dbReference type="GO" id="GO:0003964">
    <property type="term" value="F:RNA-directed DNA polymerase activity"/>
    <property type="evidence" value="ECO:0007669"/>
    <property type="project" value="UniProtKB-KW"/>
</dbReference>
<organism evidence="1 2">
    <name type="scientific">Lithospermum erythrorhizon</name>
    <name type="common">Purple gromwell</name>
    <name type="synonym">Lithospermum officinale var. erythrorhizon</name>
    <dbReference type="NCBI Taxonomy" id="34254"/>
    <lineage>
        <taxon>Eukaryota</taxon>
        <taxon>Viridiplantae</taxon>
        <taxon>Streptophyta</taxon>
        <taxon>Embryophyta</taxon>
        <taxon>Tracheophyta</taxon>
        <taxon>Spermatophyta</taxon>
        <taxon>Magnoliopsida</taxon>
        <taxon>eudicotyledons</taxon>
        <taxon>Gunneridae</taxon>
        <taxon>Pentapetalae</taxon>
        <taxon>asterids</taxon>
        <taxon>lamiids</taxon>
        <taxon>Boraginales</taxon>
        <taxon>Boraginaceae</taxon>
        <taxon>Boraginoideae</taxon>
        <taxon>Lithospermeae</taxon>
        <taxon>Lithospermum</taxon>
    </lineage>
</organism>
<keyword evidence="1" id="KW-0808">Transferase</keyword>
<dbReference type="PANTHER" id="PTHR33116:SF76">
    <property type="entry name" value="DUF4283 DOMAIN-CONTAINING PROTEIN"/>
    <property type="match status" value="1"/>
</dbReference>
<comment type="caution">
    <text evidence="1">The sequence shown here is derived from an EMBL/GenBank/DDBJ whole genome shotgun (WGS) entry which is preliminary data.</text>
</comment>
<keyword evidence="1" id="KW-0695">RNA-directed DNA polymerase</keyword>
<accession>A0AAV3NHT8</accession>
<reference evidence="1 2" key="1">
    <citation type="submission" date="2024-01" db="EMBL/GenBank/DDBJ databases">
        <title>The complete chloroplast genome sequence of Lithospermum erythrorhizon: insights into the phylogenetic relationship among Boraginaceae species and the maternal lineages of purple gromwells.</title>
        <authorList>
            <person name="Okada T."/>
            <person name="Watanabe K."/>
        </authorList>
    </citation>
    <scope>NUCLEOTIDE SEQUENCE [LARGE SCALE GENOMIC DNA]</scope>
</reference>
<keyword evidence="1" id="KW-0548">Nucleotidyltransferase</keyword>
<evidence type="ECO:0000313" key="2">
    <source>
        <dbReference type="Proteomes" id="UP001454036"/>
    </source>
</evidence>
<dbReference type="PANTHER" id="PTHR33116">
    <property type="entry name" value="REVERSE TRANSCRIPTASE ZINC-BINDING DOMAIN-CONTAINING PROTEIN-RELATED-RELATED"/>
    <property type="match status" value="1"/>
</dbReference>
<evidence type="ECO:0000313" key="1">
    <source>
        <dbReference type="EMBL" id="GAA0138508.1"/>
    </source>
</evidence>
<name>A0AAV3NHT8_LITER</name>
<gene>
    <name evidence="1" type="ORF">LIER_34942</name>
</gene>
<proteinExistence type="predicted"/>